<dbReference type="CDD" id="cd03801">
    <property type="entry name" value="GT4_PimA-like"/>
    <property type="match status" value="1"/>
</dbReference>
<dbReference type="Pfam" id="PF13439">
    <property type="entry name" value="Glyco_transf_4"/>
    <property type="match status" value="1"/>
</dbReference>
<evidence type="ECO:0000256" key="2">
    <source>
        <dbReference type="ARBA" id="ARBA00022676"/>
    </source>
</evidence>
<protein>
    <recommendedName>
        <fullName evidence="1">D-inositol 3-phosphate glycosyltransferase</fullName>
    </recommendedName>
</protein>
<keyword evidence="2" id="KW-0328">Glycosyltransferase</keyword>
<dbReference type="AlphaFoldDB" id="A0A853A9P5"/>
<evidence type="ECO:0000256" key="3">
    <source>
        <dbReference type="ARBA" id="ARBA00022679"/>
    </source>
</evidence>
<evidence type="ECO:0000313" key="6">
    <source>
        <dbReference type="Proteomes" id="UP000567795"/>
    </source>
</evidence>
<evidence type="ECO:0000313" key="5">
    <source>
        <dbReference type="EMBL" id="NYI07341.1"/>
    </source>
</evidence>
<feature type="domain" description="Glycosyltransferase subfamily 4-like N-terminal" evidence="4">
    <location>
        <begin position="26"/>
        <end position="178"/>
    </location>
</feature>
<sequence>MSAVLSPQPSVAEPIDLGLLVDSAAFGGPEAYVRQLLRRLPGEFRCHLVAAAPVAARLRDAAAERGASVTVIPLVRGLDRAPGLEWLLAARPVDVWHVSLLDPRSNRAALVAALAHAPTVATLHMPRPPAEPPVTELSGLYRRLSGVIALSAEIADTLRVELGLPDDRVHRVRPGVDIPLHVLSSAPPDARQPLRIGAVGRLTGRKGFDVLVEAVRLLHQRGHRFTVEIAGEGPHRAALAAAAHGLPVTFPGFVEDVPAFLNRLDLFCLPSRAEALPLALLEAMAAALPCVTTPVGDIPAVLGDAVRTVPPDDPGSLAAALEQLLLVPEARRRLALRARAFAERELDAATMVTAIAHLLTHAAHPTPSPTPLPQRVG</sequence>
<dbReference type="SUPFAM" id="SSF53756">
    <property type="entry name" value="UDP-Glycosyltransferase/glycogen phosphorylase"/>
    <property type="match status" value="1"/>
</dbReference>
<evidence type="ECO:0000259" key="4">
    <source>
        <dbReference type="Pfam" id="PF13439"/>
    </source>
</evidence>
<dbReference type="EMBL" id="JACBZD010000001">
    <property type="protein sequence ID" value="NYI07341.1"/>
    <property type="molecule type" value="Genomic_DNA"/>
</dbReference>
<dbReference type="Gene3D" id="3.40.50.2000">
    <property type="entry name" value="Glycogen Phosphorylase B"/>
    <property type="match status" value="2"/>
</dbReference>
<dbReference type="PANTHER" id="PTHR12526">
    <property type="entry name" value="GLYCOSYLTRANSFERASE"/>
    <property type="match status" value="1"/>
</dbReference>
<evidence type="ECO:0000256" key="1">
    <source>
        <dbReference type="ARBA" id="ARBA00021292"/>
    </source>
</evidence>
<accession>A0A853A9P5</accession>
<name>A0A853A9P5_9ACTN</name>
<dbReference type="GO" id="GO:0016757">
    <property type="term" value="F:glycosyltransferase activity"/>
    <property type="evidence" value="ECO:0007669"/>
    <property type="project" value="UniProtKB-KW"/>
</dbReference>
<dbReference type="RefSeq" id="WP_218904108.1">
    <property type="nucleotide sequence ID" value="NZ_JACBZD010000001.1"/>
</dbReference>
<organism evidence="5 6">
    <name type="scientific">Allostreptomyces psammosilenae</name>
    <dbReference type="NCBI Taxonomy" id="1892865"/>
    <lineage>
        <taxon>Bacteria</taxon>
        <taxon>Bacillati</taxon>
        <taxon>Actinomycetota</taxon>
        <taxon>Actinomycetes</taxon>
        <taxon>Kitasatosporales</taxon>
        <taxon>Streptomycetaceae</taxon>
        <taxon>Allostreptomyces</taxon>
    </lineage>
</organism>
<proteinExistence type="predicted"/>
<comment type="caution">
    <text evidence="5">The sequence shown here is derived from an EMBL/GenBank/DDBJ whole genome shotgun (WGS) entry which is preliminary data.</text>
</comment>
<keyword evidence="6" id="KW-1185">Reference proteome</keyword>
<dbReference type="Pfam" id="PF13692">
    <property type="entry name" value="Glyco_trans_1_4"/>
    <property type="match status" value="1"/>
</dbReference>
<dbReference type="Proteomes" id="UP000567795">
    <property type="component" value="Unassembled WGS sequence"/>
</dbReference>
<reference evidence="5 6" key="1">
    <citation type="submission" date="2020-07" db="EMBL/GenBank/DDBJ databases">
        <title>Sequencing the genomes of 1000 actinobacteria strains.</title>
        <authorList>
            <person name="Klenk H.-P."/>
        </authorList>
    </citation>
    <scope>NUCLEOTIDE SEQUENCE [LARGE SCALE GENOMIC DNA]</scope>
    <source>
        <strain evidence="5 6">DSM 42178</strain>
    </source>
</reference>
<keyword evidence="3 5" id="KW-0808">Transferase</keyword>
<dbReference type="InterPro" id="IPR028098">
    <property type="entry name" value="Glyco_trans_4-like_N"/>
</dbReference>
<gene>
    <name evidence="5" type="ORF">FHU37_004284</name>
</gene>